<keyword evidence="2" id="KW-1185">Reference proteome</keyword>
<name>A0AAD3XXP4_NEPGR</name>
<dbReference type="AlphaFoldDB" id="A0AAD3XXP4"/>
<proteinExistence type="predicted"/>
<accession>A0AAD3XXP4</accession>
<gene>
    <name evidence="1" type="ORF">Nepgr_023409</name>
</gene>
<evidence type="ECO:0000313" key="1">
    <source>
        <dbReference type="EMBL" id="GMH21567.1"/>
    </source>
</evidence>
<protein>
    <submittedName>
        <fullName evidence="1">Uncharacterized protein</fullName>
    </submittedName>
</protein>
<sequence>MADRAAMRREVLHTDFLTPPILKESMLVLKKLGDAKVIAHEGYPQAECCRLSVGHPNAIINVSEAVGALSVVGNLGFNLFLME</sequence>
<organism evidence="1 2">
    <name type="scientific">Nepenthes gracilis</name>
    <name type="common">Slender pitcher plant</name>
    <dbReference type="NCBI Taxonomy" id="150966"/>
    <lineage>
        <taxon>Eukaryota</taxon>
        <taxon>Viridiplantae</taxon>
        <taxon>Streptophyta</taxon>
        <taxon>Embryophyta</taxon>
        <taxon>Tracheophyta</taxon>
        <taxon>Spermatophyta</taxon>
        <taxon>Magnoliopsida</taxon>
        <taxon>eudicotyledons</taxon>
        <taxon>Gunneridae</taxon>
        <taxon>Pentapetalae</taxon>
        <taxon>Caryophyllales</taxon>
        <taxon>Nepenthaceae</taxon>
        <taxon>Nepenthes</taxon>
    </lineage>
</organism>
<reference evidence="1" key="1">
    <citation type="submission" date="2023-05" db="EMBL/GenBank/DDBJ databases">
        <title>Nepenthes gracilis genome sequencing.</title>
        <authorList>
            <person name="Fukushima K."/>
        </authorList>
    </citation>
    <scope>NUCLEOTIDE SEQUENCE</scope>
    <source>
        <strain evidence="1">SING2019-196</strain>
    </source>
</reference>
<dbReference type="Proteomes" id="UP001279734">
    <property type="component" value="Unassembled WGS sequence"/>
</dbReference>
<evidence type="ECO:0000313" key="2">
    <source>
        <dbReference type="Proteomes" id="UP001279734"/>
    </source>
</evidence>
<comment type="caution">
    <text evidence="1">The sequence shown here is derived from an EMBL/GenBank/DDBJ whole genome shotgun (WGS) entry which is preliminary data.</text>
</comment>
<dbReference type="EMBL" id="BSYO01000023">
    <property type="protein sequence ID" value="GMH21567.1"/>
    <property type="molecule type" value="Genomic_DNA"/>
</dbReference>